<evidence type="ECO:0000313" key="3">
    <source>
        <dbReference type="Proteomes" id="UP000800092"/>
    </source>
</evidence>
<dbReference type="PANTHER" id="PTHR22684:SF0">
    <property type="entry name" value="RIBOSOME QUALITY CONTROL COMPLEX SUBUNIT TCF25"/>
    <property type="match status" value="1"/>
</dbReference>
<accession>A0A6A6HAL1</accession>
<feature type="compositionally biased region" description="Polar residues" evidence="1">
    <location>
        <begin position="72"/>
        <end position="87"/>
    </location>
</feature>
<dbReference type="Pfam" id="PF04910">
    <property type="entry name" value="Tcf25"/>
    <property type="match status" value="1"/>
</dbReference>
<evidence type="ECO:0000313" key="2">
    <source>
        <dbReference type="EMBL" id="KAF2235184.1"/>
    </source>
</evidence>
<keyword evidence="3" id="KW-1185">Reference proteome</keyword>
<feature type="region of interest" description="Disordered" evidence="1">
    <location>
        <begin position="175"/>
        <end position="195"/>
    </location>
</feature>
<proteinExistence type="predicted"/>
<feature type="compositionally biased region" description="Basic and acidic residues" evidence="1">
    <location>
        <begin position="9"/>
        <end position="20"/>
    </location>
</feature>
<feature type="compositionally biased region" description="Acidic residues" evidence="1">
    <location>
        <begin position="554"/>
        <end position="565"/>
    </location>
</feature>
<organism evidence="2 3">
    <name type="scientific">Viridothelium virens</name>
    <name type="common">Speckled blister lichen</name>
    <name type="synonym">Trypethelium virens</name>
    <dbReference type="NCBI Taxonomy" id="1048519"/>
    <lineage>
        <taxon>Eukaryota</taxon>
        <taxon>Fungi</taxon>
        <taxon>Dikarya</taxon>
        <taxon>Ascomycota</taxon>
        <taxon>Pezizomycotina</taxon>
        <taxon>Dothideomycetes</taxon>
        <taxon>Dothideomycetes incertae sedis</taxon>
        <taxon>Trypetheliales</taxon>
        <taxon>Trypetheliaceae</taxon>
        <taxon>Viridothelium</taxon>
    </lineage>
</organism>
<feature type="region of interest" description="Disordered" evidence="1">
    <location>
        <begin position="1"/>
        <end position="110"/>
    </location>
</feature>
<sequence>MSSRALRKAQKEREEQDRLAGQEIEDADGPDESRGARRPQKSLFSMLDEAESEHNQSDDDEEEQELKEGGVPQTQEASGAENQGPTSTAKRKKKKKKATKKKKALVEEGTQAAQMDEIDAALQALSTKSNAAKPDTATVSTVDPEVEELCRLLSVDTSHLHAANEMRRLFGRTAVEDEGEGRRNRGQQQGGLAAAIGSRGSSLAELARKRNIFIQGRENWPSAPSGGLGMEVVEKRSDGSVEYAFVHNGSYRDSQRQFEACVASMDPERMVQHLHFNPYHISTLLQVSEIAKHQGDHAIAGELLERALFSFGRAVHSTFSNNLSHGKARLSFLRAENREFWLAVWRFIGNLSMRSLFRTSYEWLMLLLGLDPFNDPYRICLIMDQYAIRSKQVEHFLELYKAMDKPWLWGKLPNIQLSRGLAINHAKTLNDGKQQLYKSAARWPWITARLFQELEIDQIPPSIWGSMPRTEREILEMEMYVKRAKNIWNTPEAKELLIEVVSAIPTGLKANEPDDSPITVDEARHILLTEDPELIKHIPKETTSKVSSASDPLPPEEDALLQDQD</sequence>
<dbReference type="GO" id="GO:0072344">
    <property type="term" value="P:rescue of stalled ribosome"/>
    <property type="evidence" value="ECO:0007669"/>
    <property type="project" value="TreeGrafter"/>
</dbReference>
<evidence type="ECO:0000256" key="1">
    <source>
        <dbReference type="SAM" id="MobiDB-lite"/>
    </source>
</evidence>
<dbReference type="InterPro" id="IPR006994">
    <property type="entry name" value="TCF25/Rqc1"/>
</dbReference>
<dbReference type="GO" id="GO:1990116">
    <property type="term" value="P:ribosome-associated ubiquitin-dependent protein catabolic process"/>
    <property type="evidence" value="ECO:0007669"/>
    <property type="project" value="TreeGrafter"/>
</dbReference>
<name>A0A6A6HAL1_VIRVR</name>
<reference evidence="2" key="1">
    <citation type="journal article" date="2020" name="Stud. Mycol.">
        <title>101 Dothideomycetes genomes: a test case for predicting lifestyles and emergence of pathogens.</title>
        <authorList>
            <person name="Haridas S."/>
            <person name="Albert R."/>
            <person name="Binder M."/>
            <person name="Bloem J."/>
            <person name="Labutti K."/>
            <person name="Salamov A."/>
            <person name="Andreopoulos B."/>
            <person name="Baker S."/>
            <person name="Barry K."/>
            <person name="Bills G."/>
            <person name="Bluhm B."/>
            <person name="Cannon C."/>
            <person name="Castanera R."/>
            <person name="Culley D."/>
            <person name="Daum C."/>
            <person name="Ezra D."/>
            <person name="Gonzalez J."/>
            <person name="Henrissat B."/>
            <person name="Kuo A."/>
            <person name="Liang C."/>
            <person name="Lipzen A."/>
            <person name="Lutzoni F."/>
            <person name="Magnuson J."/>
            <person name="Mondo S."/>
            <person name="Nolan M."/>
            <person name="Ohm R."/>
            <person name="Pangilinan J."/>
            <person name="Park H.-J."/>
            <person name="Ramirez L."/>
            <person name="Alfaro M."/>
            <person name="Sun H."/>
            <person name="Tritt A."/>
            <person name="Yoshinaga Y."/>
            <person name="Zwiers L.-H."/>
            <person name="Turgeon B."/>
            <person name="Goodwin S."/>
            <person name="Spatafora J."/>
            <person name="Crous P."/>
            <person name="Grigoriev I."/>
        </authorList>
    </citation>
    <scope>NUCLEOTIDE SEQUENCE</scope>
    <source>
        <strain evidence="2">Tuck. ex Michener</strain>
    </source>
</reference>
<feature type="compositionally biased region" description="Basic residues" evidence="1">
    <location>
        <begin position="89"/>
        <end position="103"/>
    </location>
</feature>
<dbReference type="OrthoDB" id="205993at2759"/>
<dbReference type="EMBL" id="ML991793">
    <property type="protein sequence ID" value="KAF2235184.1"/>
    <property type="molecule type" value="Genomic_DNA"/>
</dbReference>
<gene>
    <name evidence="2" type="ORF">EV356DRAFT_445530</name>
</gene>
<dbReference type="GO" id="GO:1990112">
    <property type="term" value="C:RQC complex"/>
    <property type="evidence" value="ECO:0007669"/>
    <property type="project" value="TreeGrafter"/>
</dbReference>
<feature type="region of interest" description="Disordered" evidence="1">
    <location>
        <begin position="537"/>
        <end position="565"/>
    </location>
</feature>
<dbReference type="Proteomes" id="UP000800092">
    <property type="component" value="Unassembled WGS sequence"/>
</dbReference>
<dbReference type="PANTHER" id="PTHR22684">
    <property type="entry name" value="NULP1-RELATED"/>
    <property type="match status" value="1"/>
</dbReference>
<protein>
    <submittedName>
        <fullName evidence="2">DUF654-domain-containing protein</fullName>
    </submittedName>
</protein>
<dbReference type="AlphaFoldDB" id="A0A6A6HAL1"/>